<proteinExistence type="predicted"/>
<protein>
    <submittedName>
        <fullName evidence="1">Uncharacterized protein</fullName>
    </submittedName>
</protein>
<comment type="caution">
    <text evidence="1">The sequence shown here is derived from an EMBL/GenBank/DDBJ whole genome shotgun (WGS) entry which is preliminary data.</text>
</comment>
<sequence>MVPVGIAEHRAVGDDQRVGAEPGGTLDGVEPRLRILGRGEGVQRHQHLGVARVGVAHAFAQLRVVEVQAGECPCVGLVAQAQIDGVGAGVDGQLQRAQRARRADQLGLAAPAWLLHGM</sequence>
<dbReference type="AlphaFoldDB" id="A0A1J5Q5L2"/>
<evidence type="ECO:0000313" key="1">
    <source>
        <dbReference type="EMBL" id="OIQ78942.1"/>
    </source>
</evidence>
<reference evidence="1" key="1">
    <citation type="submission" date="2016-10" db="EMBL/GenBank/DDBJ databases">
        <title>Sequence of Gallionella enrichment culture.</title>
        <authorList>
            <person name="Poehlein A."/>
            <person name="Muehling M."/>
            <person name="Daniel R."/>
        </authorList>
    </citation>
    <scope>NUCLEOTIDE SEQUENCE</scope>
</reference>
<gene>
    <name evidence="1" type="ORF">GALL_393340</name>
</gene>
<organism evidence="1">
    <name type="scientific">mine drainage metagenome</name>
    <dbReference type="NCBI Taxonomy" id="410659"/>
    <lineage>
        <taxon>unclassified sequences</taxon>
        <taxon>metagenomes</taxon>
        <taxon>ecological metagenomes</taxon>
    </lineage>
</organism>
<accession>A0A1J5Q5L2</accession>
<name>A0A1J5Q5L2_9ZZZZ</name>
<dbReference type="EMBL" id="MLJW01001304">
    <property type="protein sequence ID" value="OIQ78942.1"/>
    <property type="molecule type" value="Genomic_DNA"/>
</dbReference>